<sequence>MMLNEEVDQAFIALNHGMSTAPILALPNYIEDLTVETNTSLTGIRYYARGSRMRHASMDFIEGFPKSRYKKVVIVVLDKRTIFAHFMALYHPYTSSTVATKFSKHTILPTTGEDGQFLVKPLQILQRQLVRTSNLAGIQVLVLWSNLSPEEANWEDYADLKAKFPDFNIHP</sequence>
<dbReference type="Gramene" id="Solyc12g035364.1.1">
    <property type="protein sequence ID" value="Solyc12g035364.1.1"/>
    <property type="gene ID" value="Solyc12g035364.1"/>
</dbReference>
<organism evidence="1">
    <name type="scientific">Solanum lycopersicum</name>
    <name type="common">Tomato</name>
    <name type="synonym">Lycopersicon esculentum</name>
    <dbReference type="NCBI Taxonomy" id="4081"/>
    <lineage>
        <taxon>Eukaryota</taxon>
        <taxon>Viridiplantae</taxon>
        <taxon>Streptophyta</taxon>
        <taxon>Embryophyta</taxon>
        <taxon>Tracheophyta</taxon>
        <taxon>Spermatophyta</taxon>
        <taxon>Magnoliopsida</taxon>
        <taxon>eudicotyledons</taxon>
        <taxon>Gunneridae</taxon>
        <taxon>Pentapetalae</taxon>
        <taxon>asterids</taxon>
        <taxon>lamiids</taxon>
        <taxon>Solanales</taxon>
        <taxon>Solanaceae</taxon>
        <taxon>Solanoideae</taxon>
        <taxon>Solaneae</taxon>
        <taxon>Solanum</taxon>
        <taxon>Solanum subgen. Lycopersicon</taxon>
    </lineage>
</organism>
<dbReference type="SUPFAM" id="SSF54160">
    <property type="entry name" value="Chromo domain-like"/>
    <property type="match status" value="1"/>
</dbReference>
<evidence type="ECO:0008006" key="3">
    <source>
        <dbReference type="Google" id="ProtNLM"/>
    </source>
</evidence>
<dbReference type="EnsemblPlants" id="Solyc12g035364.1.1">
    <property type="protein sequence ID" value="Solyc12g035364.1.1"/>
    <property type="gene ID" value="Solyc12g035364.1"/>
</dbReference>
<keyword evidence="2" id="KW-1185">Reference proteome</keyword>
<dbReference type="AlphaFoldDB" id="A0A3Q7J811"/>
<dbReference type="Proteomes" id="UP000004994">
    <property type="component" value="Chromosome 12"/>
</dbReference>
<dbReference type="InterPro" id="IPR016197">
    <property type="entry name" value="Chromo-like_dom_sf"/>
</dbReference>
<name>A0A3Q7J811_SOLLC</name>
<proteinExistence type="predicted"/>
<evidence type="ECO:0000313" key="2">
    <source>
        <dbReference type="Proteomes" id="UP000004994"/>
    </source>
</evidence>
<reference evidence="1" key="2">
    <citation type="submission" date="2019-01" db="UniProtKB">
        <authorList>
            <consortium name="EnsemblPlants"/>
        </authorList>
    </citation>
    <scope>IDENTIFICATION</scope>
    <source>
        <strain evidence="1">cv. Heinz 1706</strain>
    </source>
</reference>
<evidence type="ECO:0000313" key="1">
    <source>
        <dbReference type="EnsemblPlants" id="Solyc12g035364.1.1"/>
    </source>
</evidence>
<accession>A0A3Q7J811</accession>
<reference evidence="1" key="1">
    <citation type="journal article" date="2012" name="Nature">
        <title>The tomato genome sequence provides insights into fleshy fruit evolution.</title>
        <authorList>
            <consortium name="Tomato Genome Consortium"/>
        </authorList>
    </citation>
    <scope>NUCLEOTIDE SEQUENCE [LARGE SCALE GENOMIC DNA]</scope>
    <source>
        <strain evidence="1">cv. Heinz 1706</strain>
    </source>
</reference>
<dbReference type="InParanoid" id="A0A3Q7J811"/>
<protein>
    <recommendedName>
        <fullName evidence="3">Chromo domain-containing protein</fullName>
    </recommendedName>
</protein>